<comment type="caution">
    <text evidence="3">The sequence shown here is derived from an EMBL/GenBank/DDBJ whole genome shotgun (WGS) entry which is preliminary data.</text>
</comment>
<protein>
    <recommendedName>
        <fullName evidence="2">Retrovirus-related Pol polyprotein from transposon TNT 1-94-like beta-barrel domain-containing protein</fullName>
    </recommendedName>
</protein>
<feature type="domain" description="Retrovirus-related Pol polyprotein from transposon TNT 1-94-like beta-barrel" evidence="2">
    <location>
        <begin position="268"/>
        <end position="348"/>
    </location>
</feature>
<dbReference type="InterPro" id="IPR054722">
    <property type="entry name" value="PolX-like_BBD"/>
</dbReference>
<accession>A0ABP0D6Z9</accession>
<dbReference type="EMBL" id="CAWUON010000001">
    <property type="protein sequence ID" value="CAK7262892.1"/>
    <property type="molecule type" value="Genomic_DNA"/>
</dbReference>
<organism evidence="3 4">
    <name type="scientific">Sporothrix epigloea</name>
    <dbReference type="NCBI Taxonomy" id="1892477"/>
    <lineage>
        <taxon>Eukaryota</taxon>
        <taxon>Fungi</taxon>
        <taxon>Dikarya</taxon>
        <taxon>Ascomycota</taxon>
        <taxon>Pezizomycotina</taxon>
        <taxon>Sordariomycetes</taxon>
        <taxon>Sordariomycetidae</taxon>
        <taxon>Ophiostomatales</taxon>
        <taxon>Ophiostomataceae</taxon>
        <taxon>Sporothrix</taxon>
    </lineage>
</organism>
<keyword evidence="4" id="KW-1185">Reference proteome</keyword>
<proteinExistence type="predicted"/>
<evidence type="ECO:0000313" key="4">
    <source>
        <dbReference type="Proteomes" id="UP001642502"/>
    </source>
</evidence>
<reference evidence="3 4" key="1">
    <citation type="submission" date="2024-01" db="EMBL/GenBank/DDBJ databases">
        <authorList>
            <person name="Allen C."/>
            <person name="Tagirdzhanova G."/>
        </authorList>
    </citation>
    <scope>NUCLEOTIDE SEQUENCE [LARGE SCALE GENOMIC DNA]</scope>
    <source>
        <strain evidence="3 4">CBS 119000</strain>
    </source>
</reference>
<evidence type="ECO:0000259" key="2">
    <source>
        <dbReference type="Pfam" id="PF22936"/>
    </source>
</evidence>
<dbReference type="Proteomes" id="UP001642502">
    <property type="component" value="Unassembled WGS sequence"/>
</dbReference>
<feature type="region of interest" description="Disordered" evidence="1">
    <location>
        <begin position="1"/>
        <end position="24"/>
    </location>
</feature>
<evidence type="ECO:0000256" key="1">
    <source>
        <dbReference type="SAM" id="MobiDB-lite"/>
    </source>
</evidence>
<name>A0ABP0D6Z9_9PEZI</name>
<sequence>MPPPLSLSAYELHPRPKHDSDEDPIEPIENWLVPSVYAYKAQLDIRWRALVHKRVPSSEVMNYISVAARMFYEMIAAGTIIDARMPSYIKDLLYPLRDISHTIWFHLKTEFSESKNTKVGDFPRFLTEARQLYANLEVASAGQASTTPRGHDSDVEMQPCPEHLPERGSTPCLACRAIHGGACRSAVKVCFPDSPVPEIQHWTLDDSTRKTAADWLKDRANKKKAEEWHVQLLVRWKQEQNPPEVNNLNQSSAESNSDTEILRREYVISTPATRHVFNDKALFVGPIQPDSSTLVGVIGGRLDCEGIGTVALDLRTSSGKTHKLILLNVLYCPRIYGSLISFNKLCNKHLYWDFKSTLVHSPPGGETVEVSEVVTVERLPCLRKA</sequence>
<dbReference type="Pfam" id="PF22936">
    <property type="entry name" value="Pol_BBD"/>
    <property type="match status" value="1"/>
</dbReference>
<evidence type="ECO:0000313" key="3">
    <source>
        <dbReference type="EMBL" id="CAK7262892.1"/>
    </source>
</evidence>
<gene>
    <name evidence="3" type="ORF">SEPCBS119000_000218</name>
</gene>